<dbReference type="PANTHER" id="PTHR30367">
    <property type="entry name" value="P-HYDROXYBENZOIC ACID EFFLUX PUMP SUBUNIT AAEA-RELATED"/>
    <property type="match status" value="1"/>
</dbReference>
<dbReference type="InterPro" id="IPR058634">
    <property type="entry name" value="AaeA-lik-b-barrel"/>
</dbReference>
<dbReference type="PATRIC" id="fig|206506.3.peg.2901"/>
<dbReference type="Gene3D" id="2.40.50.100">
    <property type="match status" value="1"/>
</dbReference>
<organism evidence="4 6">
    <name type="scientific">Kerstersia gyiorum</name>
    <dbReference type="NCBI Taxonomy" id="206506"/>
    <lineage>
        <taxon>Bacteria</taxon>
        <taxon>Pseudomonadati</taxon>
        <taxon>Pseudomonadota</taxon>
        <taxon>Betaproteobacteria</taxon>
        <taxon>Burkholderiales</taxon>
        <taxon>Alcaligenaceae</taxon>
        <taxon>Kerstersia</taxon>
    </lineage>
</organism>
<dbReference type="PANTHER" id="PTHR30367:SF1">
    <property type="entry name" value="MULTIDRUG RESISTANCE PROTEIN MDTN"/>
    <property type="match status" value="1"/>
</dbReference>
<comment type="caution">
    <text evidence="4">The sequence shown here is derived from an EMBL/GenBank/DDBJ whole genome shotgun (WGS) entry which is preliminary data.</text>
</comment>
<protein>
    <submittedName>
        <fullName evidence="4">Hemolysin D</fullName>
    </submittedName>
    <submittedName>
        <fullName evidence="5">Multidrug efflux system membrane fusion protein</fullName>
    </submittedName>
</protein>
<evidence type="ECO:0000259" key="3">
    <source>
        <dbReference type="Pfam" id="PF25963"/>
    </source>
</evidence>
<evidence type="ECO:0000313" key="6">
    <source>
        <dbReference type="Proteomes" id="UP000078084"/>
    </source>
</evidence>
<dbReference type="NCBIfam" id="NF007785">
    <property type="entry name" value="PRK10476.1"/>
    <property type="match status" value="1"/>
</dbReference>
<evidence type="ECO:0000313" key="5">
    <source>
        <dbReference type="EMBL" id="RZS73107.1"/>
    </source>
</evidence>
<name>A0A171KQ53_9BURK</name>
<dbReference type="RefSeq" id="WP_068373274.1">
    <property type="nucleotide sequence ID" value="NZ_CBCSEB010000003.1"/>
</dbReference>
<evidence type="ECO:0000259" key="2">
    <source>
        <dbReference type="Pfam" id="PF25917"/>
    </source>
</evidence>
<dbReference type="EMBL" id="SGWZ01000001">
    <property type="protein sequence ID" value="RZS73107.1"/>
    <property type="molecule type" value="Genomic_DNA"/>
</dbReference>
<feature type="transmembrane region" description="Helical" evidence="1">
    <location>
        <begin position="12"/>
        <end position="34"/>
    </location>
</feature>
<dbReference type="Pfam" id="PF25963">
    <property type="entry name" value="Beta-barrel_AAEA"/>
    <property type="match status" value="1"/>
</dbReference>
<sequence length="350" mass="37736">MSNAKPAPATRRLPAVLVTIAFLVLAGVTGWAYFQRLAAQPLSEDAVITAEIARIAPSVPGRVVQLNVKENGKVEKGELLFALDPEIYRLQVEQARAAVQVAEAGMDTRNRATSAEQSNAVIAAEQVQRARINLAQTTQTLKRLQSLLPQGYVTAQQVDDASTLKRNAETSLREALAQQAAAEALVGNNDAATALIVQSRAALAMAERQLRDTEVYAPNDGWVAGLSIAQGDYLLPAQSAFSLIDSTHWYASATFLETELDAIKPGDCATVYVAADRSRPLHGVVESIGWGVISEDLINLPRNLPYVPKALNWVRVGQRFPVRILLDSPPEDLMRVGASASVIVNHGKQC</sequence>
<dbReference type="GeneID" id="99728178"/>
<keyword evidence="1" id="KW-1133">Transmembrane helix</keyword>
<dbReference type="Gene3D" id="2.40.30.170">
    <property type="match status" value="1"/>
</dbReference>
<dbReference type="AlphaFoldDB" id="A0A171KQ53"/>
<reference evidence="5 7" key="2">
    <citation type="submission" date="2019-02" db="EMBL/GenBank/DDBJ databases">
        <title>Genomic Encyclopedia of Type Strains, Phase IV (KMG-IV): sequencing the most valuable type-strain genomes for metagenomic binning, comparative biology and taxonomic classification.</title>
        <authorList>
            <person name="Goeker M."/>
        </authorList>
    </citation>
    <scope>NUCLEOTIDE SEQUENCE [LARGE SCALE GENOMIC DNA]</scope>
    <source>
        <strain evidence="5 7">DSM 16618</strain>
    </source>
</reference>
<feature type="domain" description="Multidrug resistance protein MdtA-like barrel-sandwich hybrid" evidence="2">
    <location>
        <begin position="52"/>
        <end position="244"/>
    </location>
</feature>
<dbReference type="Proteomes" id="UP000078084">
    <property type="component" value="Unassembled WGS sequence"/>
</dbReference>
<feature type="domain" description="p-hydroxybenzoic acid efflux pump subunit AaeA-like beta-barrel" evidence="3">
    <location>
        <begin position="249"/>
        <end position="345"/>
    </location>
</feature>
<dbReference type="Proteomes" id="UP000292039">
    <property type="component" value="Unassembled WGS sequence"/>
</dbReference>
<proteinExistence type="predicted"/>
<dbReference type="STRING" id="206506.AAV32_13630"/>
<evidence type="ECO:0000256" key="1">
    <source>
        <dbReference type="SAM" id="Phobius"/>
    </source>
</evidence>
<dbReference type="SUPFAM" id="SSF111369">
    <property type="entry name" value="HlyD-like secretion proteins"/>
    <property type="match status" value="2"/>
</dbReference>
<dbReference type="Pfam" id="PF25917">
    <property type="entry name" value="BSH_RND"/>
    <property type="match status" value="1"/>
</dbReference>
<evidence type="ECO:0000313" key="4">
    <source>
        <dbReference type="EMBL" id="KKO71020.1"/>
    </source>
</evidence>
<accession>A0A171KQ53</accession>
<dbReference type="InterPro" id="IPR050393">
    <property type="entry name" value="MFP_Efflux_Pump"/>
</dbReference>
<dbReference type="EMBL" id="LBNE01000010">
    <property type="protein sequence ID" value="KKO71020.1"/>
    <property type="molecule type" value="Genomic_DNA"/>
</dbReference>
<keyword evidence="1" id="KW-0812">Transmembrane</keyword>
<keyword evidence="1" id="KW-0472">Membrane</keyword>
<evidence type="ECO:0000313" key="7">
    <source>
        <dbReference type="Proteomes" id="UP000292039"/>
    </source>
</evidence>
<dbReference type="OrthoDB" id="9811754at2"/>
<dbReference type="InterPro" id="IPR058625">
    <property type="entry name" value="MdtA-like_BSH"/>
</dbReference>
<reference evidence="4 6" key="1">
    <citation type="submission" date="2015-04" db="EMBL/GenBank/DDBJ databases">
        <title>Genome sequence of Kerstersia gyiorum CG1.</title>
        <authorList>
            <person name="Greninger A.L."/>
            <person name="Kozyreva V."/>
            <person name="Chaturvedi V."/>
        </authorList>
    </citation>
    <scope>NUCLEOTIDE SEQUENCE [LARGE SCALE GENOMIC DNA]</scope>
    <source>
        <strain evidence="4 6">CG1</strain>
    </source>
</reference>
<gene>
    <name evidence="4" type="ORF">AAV32_13630</name>
    <name evidence="5" type="ORF">EV679_0295</name>
</gene>
<keyword evidence="6" id="KW-1185">Reference proteome</keyword>